<dbReference type="SUPFAM" id="SSF158452">
    <property type="entry name" value="YqcC-like"/>
    <property type="match status" value="1"/>
</dbReference>
<dbReference type="InterPro" id="IPR036814">
    <property type="entry name" value="YqcC-like_sf"/>
</dbReference>
<dbReference type="Pfam" id="PF04287">
    <property type="entry name" value="DUF446"/>
    <property type="match status" value="1"/>
</dbReference>
<gene>
    <name evidence="2" type="ORF">KFZ77_15665</name>
</gene>
<dbReference type="InterPro" id="IPR023376">
    <property type="entry name" value="YqcC-like_dom"/>
</dbReference>
<sequence length="109" mass="12535">MEHHNRIRRQLMRIEEVLRAHQQWQPVAPDASAFESTQPFFMDTLTPHQWLQWVLLPRMHALLDGGHPLPNAFAVAPYYEMALEAAHAGRDELLVVLLDLDKLFAGDDA</sequence>
<reference evidence="2 3" key="1">
    <citation type="submission" date="2021-05" db="EMBL/GenBank/DDBJ databases">
        <title>Isolation, identification, and the growth promoting effects of Pantoea dispersa strain YSD J2 from the aboveground leaves of Cyperus esculentus L.Var. Sativus.</title>
        <authorList>
            <person name="Wang S."/>
            <person name="Tang X.M."/>
            <person name="Huang Y.N."/>
        </authorList>
    </citation>
    <scope>NUCLEOTIDE SEQUENCE [LARGE SCALE GENOMIC DNA]</scope>
    <source>
        <strain evidence="3">YSD YN2</strain>
    </source>
</reference>
<dbReference type="PIRSF" id="PIRSF006257">
    <property type="entry name" value="UCP006257"/>
    <property type="match status" value="1"/>
</dbReference>
<evidence type="ECO:0000259" key="1">
    <source>
        <dbReference type="Pfam" id="PF04287"/>
    </source>
</evidence>
<dbReference type="Gene3D" id="1.20.1440.40">
    <property type="entry name" value="YqcC-like"/>
    <property type="match status" value="1"/>
</dbReference>
<dbReference type="Proteomes" id="UP001156318">
    <property type="component" value="Chromosome"/>
</dbReference>
<dbReference type="EMBL" id="CP074352">
    <property type="protein sequence ID" value="UYU31263.1"/>
    <property type="molecule type" value="Genomic_DNA"/>
</dbReference>
<name>A0ABY6JFM8_9ENTR</name>
<evidence type="ECO:0000313" key="3">
    <source>
        <dbReference type="Proteomes" id="UP001156318"/>
    </source>
</evidence>
<feature type="domain" description="YqcC-like" evidence="1">
    <location>
        <begin position="7"/>
        <end position="103"/>
    </location>
</feature>
<proteinExistence type="predicted"/>
<accession>A0ABY6JFM8</accession>
<organism evidence="2 3">
    <name type="scientific">Siccibacter colletis</name>
    <dbReference type="NCBI Taxonomy" id="1505757"/>
    <lineage>
        <taxon>Bacteria</taxon>
        <taxon>Pseudomonadati</taxon>
        <taxon>Pseudomonadota</taxon>
        <taxon>Gammaproteobacteria</taxon>
        <taxon>Enterobacterales</taxon>
        <taxon>Enterobacteriaceae</taxon>
        <taxon>Siccibacter</taxon>
    </lineage>
</organism>
<dbReference type="PANTHER" id="PTHR39586:SF1">
    <property type="entry name" value="CYTOPLASMIC PROTEIN"/>
    <property type="match status" value="1"/>
</dbReference>
<evidence type="ECO:0000313" key="2">
    <source>
        <dbReference type="EMBL" id="UYU31263.1"/>
    </source>
</evidence>
<keyword evidence="3" id="KW-1185">Reference proteome</keyword>
<dbReference type="InterPro" id="IPR007384">
    <property type="entry name" value="UCP006257"/>
</dbReference>
<protein>
    <submittedName>
        <fullName evidence="2">YqcC family protein</fullName>
    </submittedName>
</protein>
<dbReference type="PANTHER" id="PTHR39586">
    <property type="entry name" value="CYTOPLASMIC PROTEIN-RELATED"/>
    <property type="match status" value="1"/>
</dbReference>
<dbReference type="RefSeq" id="WP_031522841.1">
    <property type="nucleotide sequence ID" value="NZ_CP074352.1"/>
</dbReference>